<evidence type="ECO:0000256" key="1">
    <source>
        <dbReference type="ARBA" id="ARBA00004141"/>
    </source>
</evidence>
<dbReference type="OrthoDB" id="5198202at2"/>
<feature type="transmembrane region" description="Helical" evidence="5">
    <location>
        <begin position="134"/>
        <end position="151"/>
    </location>
</feature>
<dbReference type="GO" id="GO:0016020">
    <property type="term" value="C:membrane"/>
    <property type="evidence" value="ECO:0007669"/>
    <property type="project" value="UniProtKB-SubCell"/>
</dbReference>
<evidence type="ECO:0000259" key="6">
    <source>
        <dbReference type="Pfam" id="PF13515"/>
    </source>
</evidence>
<evidence type="ECO:0000256" key="2">
    <source>
        <dbReference type="ARBA" id="ARBA00022692"/>
    </source>
</evidence>
<keyword evidence="3 5" id="KW-1133">Transmembrane helix</keyword>
<dbReference type="AlphaFoldDB" id="A0A4U2YIM1"/>
<reference evidence="7 8" key="1">
    <citation type="submission" date="2019-04" db="EMBL/GenBank/DDBJ databases">
        <authorList>
            <person name="Dong K."/>
        </authorList>
    </citation>
    <scope>NUCLEOTIDE SEQUENCE [LARGE SCALE GENOMIC DNA]</scope>
    <source>
        <strain evidence="8">dk3543</strain>
    </source>
</reference>
<dbReference type="RefSeq" id="WP_137067234.1">
    <property type="nucleotide sequence ID" value="NZ_CP040748.1"/>
</dbReference>
<evidence type="ECO:0000313" key="8">
    <source>
        <dbReference type="Proteomes" id="UP000307808"/>
    </source>
</evidence>
<feature type="transmembrane region" description="Helical" evidence="5">
    <location>
        <begin position="57"/>
        <end position="74"/>
    </location>
</feature>
<comment type="subcellular location">
    <subcellularLocation>
        <location evidence="1">Membrane</location>
        <topology evidence="1">Multi-pass membrane protein</topology>
    </subcellularLocation>
</comment>
<comment type="caution">
    <text evidence="7">The sequence shown here is derived from an EMBL/GenBank/DDBJ whole genome shotgun (WGS) entry which is preliminary data.</text>
</comment>
<name>A0A4U2YIM1_9ACTN</name>
<proteinExistence type="predicted"/>
<dbReference type="InterPro" id="IPR049453">
    <property type="entry name" value="Memb_transporter_dom"/>
</dbReference>
<evidence type="ECO:0000256" key="5">
    <source>
        <dbReference type="SAM" id="Phobius"/>
    </source>
</evidence>
<accession>A0A4U2YIM1</accession>
<feature type="transmembrane region" description="Helical" evidence="5">
    <location>
        <begin position="32"/>
        <end position="51"/>
    </location>
</feature>
<feature type="domain" description="Integral membrane bound transporter" evidence="6">
    <location>
        <begin position="46"/>
        <end position="167"/>
    </location>
</feature>
<evidence type="ECO:0000313" key="7">
    <source>
        <dbReference type="EMBL" id="TKI60928.1"/>
    </source>
</evidence>
<sequence length="369" mass="39411">MSADQSLLSLVSLGQDMTMAQRWESLRKRWRMLLRLGAATSGAYAFSTMVLHHEQAFFAPVAAVIVLLAGVGLRQRLMIELILGVALGVLVGELLILVIGRGVWQLALVVVITVIVATFAGFKGVALTQATNSAVLLAAVVPAAGAANPAATRFLDALTGGCCALVMLVLLPRHPTRDLDLQVRPLLSDLRAILESLAQAMRAADAPGAHDALTRARGLQDKVNTALTTAASVREVAAISPMRWRQRGEVERYSSVLTDVDNAIRDARVLARRASTMIRLGEQPGDQLAAAVEGLAKGVAVFQDNLANPGERARAENQLVEAVRIAMAALTEEMTLNRAAVAAQIRSLAADMLYAGGMTRDELDVRLRF</sequence>
<dbReference type="Proteomes" id="UP000307808">
    <property type="component" value="Unassembled WGS sequence"/>
</dbReference>
<feature type="transmembrane region" description="Helical" evidence="5">
    <location>
        <begin position="105"/>
        <end position="122"/>
    </location>
</feature>
<organism evidence="7 8">
    <name type="scientific">Nocardioides jishulii</name>
    <dbReference type="NCBI Taxonomy" id="2575440"/>
    <lineage>
        <taxon>Bacteria</taxon>
        <taxon>Bacillati</taxon>
        <taxon>Actinomycetota</taxon>
        <taxon>Actinomycetes</taxon>
        <taxon>Propionibacteriales</taxon>
        <taxon>Nocardioidaceae</taxon>
        <taxon>Nocardioides</taxon>
    </lineage>
</organism>
<evidence type="ECO:0000256" key="4">
    <source>
        <dbReference type="ARBA" id="ARBA00023136"/>
    </source>
</evidence>
<dbReference type="EMBL" id="SZPY01000004">
    <property type="protein sequence ID" value="TKI60928.1"/>
    <property type="molecule type" value="Genomic_DNA"/>
</dbReference>
<dbReference type="Pfam" id="PF13515">
    <property type="entry name" value="FUSC_2"/>
    <property type="match status" value="1"/>
</dbReference>
<feature type="transmembrane region" description="Helical" evidence="5">
    <location>
        <begin position="81"/>
        <end position="99"/>
    </location>
</feature>
<protein>
    <recommendedName>
        <fullName evidence="6">Integral membrane bound transporter domain-containing protein</fullName>
    </recommendedName>
</protein>
<keyword evidence="8" id="KW-1185">Reference proteome</keyword>
<keyword evidence="2 5" id="KW-0812">Transmembrane</keyword>
<gene>
    <name evidence="7" type="ORF">FC770_15645</name>
</gene>
<evidence type="ECO:0000256" key="3">
    <source>
        <dbReference type="ARBA" id="ARBA00022989"/>
    </source>
</evidence>
<keyword evidence="4 5" id="KW-0472">Membrane</keyword>